<dbReference type="Proteomes" id="UP000468901">
    <property type="component" value="Unassembled WGS sequence"/>
</dbReference>
<feature type="signal peptide" evidence="1">
    <location>
        <begin position="1"/>
        <end position="25"/>
    </location>
</feature>
<sequence length="152" mass="15792">MSSIRTATLAAALMLAGVSAAPAWAEEAAAPTAQWPAEAKAYIISPKNGAKVKSPVTVVFGLKGLGVAPAGVDKAKTGHHHLLIDADLPKGEELNDPLPKDEHHMHFGGGQTEATIELAPGKHTLQLVMGDANHVPHNPPVTSEKITITVVK</sequence>
<proteinExistence type="predicted"/>
<evidence type="ECO:0000313" key="3">
    <source>
        <dbReference type="EMBL" id="KAB7742584.1"/>
    </source>
</evidence>
<accession>A0A6N6VRG1</accession>
<feature type="chain" id="PRO_5027046787" evidence="1">
    <location>
        <begin position="26"/>
        <end position="152"/>
    </location>
</feature>
<protein>
    <submittedName>
        <fullName evidence="3">DUF4399 domain-containing protein</fullName>
    </submittedName>
</protein>
<comment type="caution">
    <text evidence="3">The sequence shown here is derived from an EMBL/GenBank/DDBJ whole genome shotgun (WGS) entry which is preliminary data.</text>
</comment>
<feature type="domain" description="DUF4399" evidence="2">
    <location>
        <begin position="58"/>
        <end position="150"/>
    </location>
</feature>
<reference evidence="3 4" key="1">
    <citation type="submission" date="2019-09" db="EMBL/GenBank/DDBJ databases">
        <title>Parvibaculum sedimenti sp. nov., isolated from sediment.</title>
        <authorList>
            <person name="Wang Y."/>
        </authorList>
    </citation>
    <scope>NUCLEOTIDE SEQUENCE [LARGE SCALE GENOMIC DNA]</scope>
    <source>
        <strain evidence="3 4">HXT-9</strain>
    </source>
</reference>
<keyword evidence="4" id="KW-1185">Reference proteome</keyword>
<evidence type="ECO:0000259" key="2">
    <source>
        <dbReference type="Pfam" id="PF14347"/>
    </source>
</evidence>
<dbReference type="AlphaFoldDB" id="A0A6N6VRG1"/>
<keyword evidence="1" id="KW-0732">Signal</keyword>
<dbReference type="InterPro" id="IPR025512">
    <property type="entry name" value="DUF4399"/>
</dbReference>
<evidence type="ECO:0000313" key="4">
    <source>
        <dbReference type="Proteomes" id="UP000468901"/>
    </source>
</evidence>
<evidence type="ECO:0000256" key="1">
    <source>
        <dbReference type="SAM" id="SignalP"/>
    </source>
</evidence>
<dbReference type="EMBL" id="WESC01000001">
    <property type="protein sequence ID" value="KAB7742584.1"/>
    <property type="molecule type" value="Genomic_DNA"/>
</dbReference>
<dbReference type="Pfam" id="PF14347">
    <property type="entry name" value="DUF4399"/>
    <property type="match status" value="1"/>
</dbReference>
<name>A0A6N6VRG1_9HYPH</name>
<gene>
    <name evidence="3" type="ORF">F2P47_00135</name>
</gene>
<organism evidence="3 4">
    <name type="scientific">Parvibaculum sedimenti</name>
    <dbReference type="NCBI Taxonomy" id="2608632"/>
    <lineage>
        <taxon>Bacteria</taxon>
        <taxon>Pseudomonadati</taxon>
        <taxon>Pseudomonadota</taxon>
        <taxon>Alphaproteobacteria</taxon>
        <taxon>Hyphomicrobiales</taxon>
        <taxon>Parvibaculaceae</taxon>
        <taxon>Parvibaculum</taxon>
    </lineage>
</organism>